<dbReference type="GO" id="GO:0005975">
    <property type="term" value="P:carbohydrate metabolic process"/>
    <property type="evidence" value="ECO:0007669"/>
    <property type="project" value="InterPro"/>
</dbReference>
<dbReference type="EMBL" id="CP002305">
    <property type="protein sequence ID" value="ADQ18608.1"/>
    <property type="molecule type" value="Genomic_DNA"/>
</dbReference>
<dbReference type="eggNOG" id="COG1501">
    <property type="taxonomic scope" value="Bacteria"/>
</dbReference>
<dbReference type="SMART" id="SM00758">
    <property type="entry name" value="PA14"/>
    <property type="match status" value="1"/>
</dbReference>
<dbReference type="Gene3D" id="2.60.40.1180">
    <property type="entry name" value="Golgi alpha-mannosidase II"/>
    <property type="match status" value="2"/>
</dbReference>
<keyword evidence="2" id="KW-0326">Glycosidase</keyword>
<dbReference type="CDD" id="cd06591">
    <property type="entry name" value="GH31_xylosidase_XylS"/>
    <property type="match status" value="1"/>
</dbReference>
<reference evidence="5 6" key="2">
    <citation type="journal article" date="2011" name="Stand. Genomic Sci.">
        <title>Complete genome sequence of Leadbetterella byssophila type strain (4M15).</title>
        <authorList>
            <person name="Abt B."/>
            <person name="Teshima H."/>
            <person name="Lucas S."/>
            <person name="Lapidus A."/>
            <person name="Del Rio T.G."/>
            <person name="Nolan M."/>
            <person name="Tice H."/>
            <person name="Cheng J.F."/>
            <person name="Pitluck S."/>
            <person name="Liolios K."/>
            <person name="Pagani I."/>
            <person name="Ivanova N."/>
            <person name="Mavromatis K."/>
            <person name="Pati A."/>
            <person name="Tapia R."/>
            <person name="Han C."/>
            <person name="Goodwin L."/>
            <person name="Chen A."/>
            <person name="Palaniappan K."/>
            <person name="Land M."/>
            <person name="Hauser L."/>
            <person name="Chang Y.J."/>
            <person name="Jeffries C.D."/>
            <person name="Rohde M."/>
            <person name="Goker M."/>
            <person name="Tindall B.J."/>
            <person name="Detter J.C."/>
            <person name="Woyke T."/>
            <person name="Bristow J."/>
            <person name="Eisen J.A."/>
            <person name="Markowitz V."/>
            <person name="Hugenholtz P."/>
            <person name="Klenk H.P."/>
            <person name="Kyrpides N.C."/>
        </authorList>
    </citation>
    <scope>NUCLEOTIDE SEQUENCE [LARGE SCALE GENOMIC DNA]</scope>
    <source>
        <strain evidence="6">DSM 17132 / JCM 16389 / KACC 11308 / NBRC 106382 / 4M15</strain>
    </source>
</reference>
<keyword evidence="2 5" id="KW-0378">Hydrolase</keyword>
<dbReference type="CDD" id="cd14752">
    <property type="entry name" value="GH31_N"/>
    <property type="match status" value="1"/>
</dbReference>
<dbReference type="Gene3D" id="2.60.40.1760">
    <property type="entry name" value="glycosyl hydrolase (family 31)"/>
    <property type="match status" value="1"/>
</dbReference>
<dbReference type="SUPFAM" id="SSF51011">
    <property type="entry name" value="Glycosyl hydrolase domain"/>
    <property type="match status" value="1"/>
</dbReference>
<dbReference type="Pfam" id="PF17137">
    <property type="entry name" value="DUF5110"/>
    <property type="match status" value="1"/>
</dbReference>
<evidence type="ECO:0000313" key="5">
    <source>
        <dbReference type="EMBL" id="ADQ18608.1"/>
    </source>
</evidence>
<dbReference type="AlphaFoldDB" id="E4RT70"/>
<dbReference type="InterPro" id="IPR011658">
    <property type="entry name" value="PA14_dom"/>
</dbReference>
<keyword evidence="6" id="KW-1185">Reference proteome</keyword>
<dbReference type="InterPro" id="IPR025887">
    <property type="entry name" value="Glyco_hydro_31_N_dom"/>
</dbReference>
<dbReference type="InterPro" id="IPR011013">
    <property type="entry name" value="Gal_mutarotase_sf_dom"/>
</dbReference>
<dbReference type="Proteomes" id="UP000007435">
    <property type="component" value="Chromosome"/>
</dbReference>
<dbReference type="SUPFAM" id="SSF56988">
    <property type="entry name" value="Anthrax protective antigen"/>
    <property type="match status" value="1"/>
</dbReference>
<protein>
    <submittedName>
        <fullName evidence="5">Glycoside hydrolase family 31</fullName>
    </submittedName>
</protein>
<dbReference type="InterPro" id="IPR017853">
    <property type="entry name" value="GH"/>
</dbReference>
<feature type="domain" description="PA14" evidence="4">
    <location>
        <begin position="218"/>
        <end position="360"/>
    </location>
</feature>
<evidence type="ECO:0000259" key="4">
    <source>
        <dbReference type="PROSITE" id="PS51820"/>
    </source>
</evidence>
<feature type="chain" id="PRO_5003186910" evidence="3">
    <location>
        <begin position="18"/>
        <end position="931"/>
    </location>
</feature>
<sequence>MKLFRLLFLWISGVSMAQTPQSVLLTLPANPWRPELQLTVEVLNDQTFHVTSFPKKTNVARTENLSVVGKMESVSVSKEEDAQFIKLKTPKATAIIDKVLGAVKFEDAEGRVLLAERPRSSESFEADSYSGDSFYRVKQTFEVSQEEAFYGLGQHQNGVMNYNGGRQVTLLQYNTMIGIPFLYSTKNYGILWHNYSITKAGDIRPLLPLSAFQLYSAEGHKGWLTVNYYAKSSADKVIFTRPESEISYLYLSDQDKLPKEVDLSKSLARYEGKIESPYTGLHRLHFNYSGYLKVWIDGELKEDRWRESWNAGSFELDLQMKQGQKVDLKMEWVPDGGQAYLGLQWQAPLPDELQNTFSFSSEAGDSIDYYFIAGSTGDEVIQGYRKLTGKAQILPKWAFGYWQSRERYKTQAELEQVAEEFRKRRIPIDNLVQDWSYWSEHDWGSHDFDLTRFPDPKGMIEKLHQANYKLMISVWPKINERASPYIEFRDKGWLYLRNIYDKRRDWIGPGYTSTFYDPFHEGARRGFWNLMNEKLYQLGMDAWWMDASEPDIHSNLNIAERKSVFQPAIGSSTRYYNAFPLENARGIFEGQRETDPNKRVVILTRSFFAGQQRYSAIAWSGDISSRWHDMKDQISAGVNFSMSGTPYWTMDAGGFLVERKWHKAEGADLEEWRELNARWFQYGAFLPLFRAHGQFPFREPFHIAPAGHPAYESMVYYIKLRYKLLPYLYSLAGDVYHKDGTFLRALGMEYPNDPQILSVNDQFLLGKYLLVNPVTAKGQISRKVVLPAGNEWYDFYNGSKENGGKIIEAAAPYERIPLFVRAGAILPLGPELQYSDEKPADKISLYVYAGADGSFTLYEDEGKNNEYENGKYAMIPMKYDDQSRTLTIGKRIGEYPGMLKQRQFEVIWVDGRNHKPQIIKYKGEETTLKLK</sequence>
<feature type="signal peptide" evidence="3">
    <location>
        <begin position="1"/>
        <end position="17"/>
    </location>
</feature>
<dbReference type="PROSITE" id="PS51820">
    <property type="entry name" value="PA14"/>
    <property type="match status" value="1"/>
</dbReference>
<keyword evidence="3" id="KW-0732">Signal</keyword>
<dbReference type="CAZy" id="GH31">
    <property type="family name" value="Glycoside Hydrolase Family 31"/>
</dbReference>
<organism evidence="5 6">
    <name type="scientific">Leadbetterella byssophila (strain DSM 17132 / JCM 16389 / KACC 11308 / NBRC 106382 / 4M15)</name>
    <dbReference type="NCBI Taxonomy" id="649349"/>
    <lineage>
        <taxon>Bacteria</taxon>
        <taxon>Pseudomonadati</taxon>
        <taxon>Bacteroidota</taxon>
        <taxon>Cytophagia</taxon>
        <taxon>Cytophagales</taxon>
        <taxon>Leadbetterellaceae</taxon>
        <taxon>Leadbetterella</taxon>
    </lineage>
</organism>
<dbReference type="PANTHER" id="PTHR43863">
    <property type="entry name" value="HYDROLASE, PUTATIVE (AFU_ORTHOLOGUE AFUA_1G03140)-RELATED"/>
    <property type="match status" value="1"/>
</dbReference>
<name>E4RT70_LEAB4</name>
<dbReference type="SUPFAM" id="SSF74650">
    <property type="entry name" value="Galactose mutarotase-like"/>
    <property type="match status" value="1"/>
</dbReference>
<dbReference type="InterPro" id="IPR051816">
    <property type="entry name" value="Glycosyl_Hydrolase_31"/>
</dbReference>
<dbReference type="GO" id="GO:0030246">
    <property type="term" value="F:carbohydrate binding"/>
    <property type="evidence" value="ECO:0007669"/>
    <property type="project" value="InterPro"/>
</dbReference>
<reference key="1">
    <citation type="submission" date="2010-11" db="EMBL/GenBank/DDBJ databases">
        <title>The complete genome of Leadbetterella byssophila DSM 17132.</title>
        <authorList>
            <consortium name="US DOE Joint Genome Institute (JGI-PGF)"/>
            <person name="Lucas S."/>
            <person name="Copeland A."/>
            <person name="Lapidus A."/>
            <person name="Glavina del Rio T."/>
            <person name="Dalin E."/>
            <person name="Tice H."/>
            <person name="Bruce D."/>
            <person name="Goodwin L."/>
            <person name="Pitluck S."/>
            <person name="Kyrpides N."/>
            <person name="Mavromatis K."/>
            <person name="Ivanova N."/>
            <person name="Teshima H."/>
            <person name="Brettin T."/>
            <person name="Detter J.C."/>
            <person name="Han C."/>
            <person name="Tapia R."/>
            <person name="Land M."/>
            <person name="Hauser L."/>
            <person name="Markowitz V."/>
            <person name="Cheng J.-F."/>
            <person name="Hugenholtz P."/>
            <person name="Woyke T."/>
            <person name="Wu D."/>
            <person name="Tindall B."/>
            <person name="Pomrenke H.G."/>
            <person name="Brambilla E."/>
            <person name="Klenk H.-P."/>
            <person name="Eisen J.A."/>
        </authorList>
    </citation>
    <scope>NUCLEOTIDE SEQUENCE [LARGE SCALE GENOMIC DNA]</scope>
    <source>
        <strain>DSM 17132</strain>
    </source>
</reference>
<dbReference type="SUPFAM" id="SSF51445">
    <property type="entry name" value="(Trans)glycosidases"/>
    <property type="match status" value="1"/>
</dbReference>
<dbReference type="Pfam" id="PF01055">
    <property type="entry name" value="Glyco_hydro_31_2nd"/>
    <property type="match status" value="1"/>
</dbReference>
<dbReference type="GO" id="GO:0004553">
    <property type="term" value="F:hydrolase activity, hydrolyzing O-glycosyl compounds"/>
    <property type="evidence" value="ECO:0007669"/>
    <property type="project" value="InterPro"/>
</dbReference>
<dbReference type="Gene3D" id="2.60.120.380">
    <property type="match status" value="1"/>
</dbReference>
<dbReference type="InterPro" id="IPR048395">
    <property type="entry name" value="Glyco_hydro_31_C"/>
</dbReference>
<dbReference type="Pfam" id="PF21365">
    <property type="entry name" value="Glyco_hydro_31_3rd"/>
    <property type="match status" value="1"/>
</dbReference>
<evidence type="ECO:0000313" key="6">
    <source>
        <dbReference type="Proteomes" id="UP000007435"/>
    </source>
</evidence>
<dbReference type="Gene3D" id="3.20.20.80">
    <property type="entry name" value="Glycosidases"/>
    <property type="match status" value="1"/>
</dbReference>
<dbReference type="OrthoDB" id="176168at2"/>
<dbReference type="Pfam" id="PF13802">
    <property type="entry name" value="Gal_mutarotas_2"/>
    <property type="match status" value="1"/>
</dbReference>
<dbReference type="InterPro" id="IPR013780">
    <property type="entry name" value="Glyco_hydro_b"/>
</dbReference>
<dbReference type="InterPro" id="IPR033403">
    <property type="entry name" value="DUF5110"/>
</dbReference>
<evidence type="ECO:0000256" key="2">
    <source>
        <dbReference type="RuleBase" id="RU361185"/>
    </source>
</evidence>
<dbReference type="InterPro" id="IPR037524">
    <property type="entry name" value="PA14/GLEYA"/>
</dbReference>
<dbReference type="HOGENOM" id="CLU_000631_7_3_10"/>
<comment type="similarity">
    <text evidence="1 2">Belongs to the glycosyl hydrolase 31 family.</text>
</comment>
<dbReference type="KEGG" id="lby:Lbys_2946"/>
<dbReference type="RefSeq" id="WP_013409640.1">
    <property type="nucleotide sequence ID" value="NC_014655.1"/>
</dbReference>
<evidence type="ECO:0000256" key="1">
    <source>
        <dbReference type="ARBA" id="ARBA00007806"/>
    </source>
</evidence>
<dbReference type="PANTHER" id="PTHR43863:SF2">
    <property type="entry name" value="MALTASE-GLUCOAMYLASE"/>
    <property type="match status" value="1"/>
</dbReference>
<accession>E4RT70</accession>
<dbReference type="STRING" id="649349.Lbys_2946"/>
<evidence type="ECO:0000256" key="3">
    <source>
        <dbReference type="SAM" id="SignalP"/>
    </source>
</evidence>
<gene>
    <name evidence="5" type="ordered locus">Lbys_2946</name>
</gene>
<dbReference type="InterPro" id="IPR000322">
    <property type="entry name" value="Glyco_hydro_31_TIM"/>
</dbReference>
<proteinExistence type="inferred from homology"/>